<keyword evidence="1 2" id="KW-0413">Isomerase</keyword>
<evidence type="ECO:0000256" key="2">
    <source>
        <dbReference type="PIRNR" id="PIRNR006241"/>
    </source>
</evidence>
<dbReference type="SUPFAM" id="SSF51658">
    <property type="entry name" value="Xylose isomerase-like"/>
    <property type="match status" value="1"/>
</dbReference>
<keyword evidence="6" id="KW-1185">Reference proteome</keyword>
<dbReference type="KEGG" id="dea:FPZ08_16480"/>
<protein>
    <submittedName>
        <fullName evidence="5">TIM barrel protein</fullName>
    </submittedName>
</protein>
<dbReference type="PANTHER" id="PTHR43489">
    <property type="entry name" value="ISOMERASE"/>
    <property type="match status" value="1"/>
</dbReference>
<dbReference type="InterPro" id="IPR050417">
    <property type="entry name" value="Sugar_Epim/Isomerase"/>
</dbReference>
<evidence type="ECO:0000313" key="5">
    <source>
        <dbReference type="EMBL" id="QDZ12202.1"/>
    </source>
</evidence>
<feature type="active site" description="Proton donor/acceptor" evidence="3">
    <location>
        <position position="236"/>
    </location>
</feature>
<feature type="active site" description="Proton donor/acceptor" evidence="3">
    <location>
        <position position="138"/>
    </location>
</feature>
<accession>A0A5B8LXJ0</accession>
<dbReference type="PIRSF" id="PIRSF006241">
    <property type="entry name" value="HyI"/>
    <property type="match status" value="1"/>
</dbReference>
<dbReference type="AlphaFoldDB" id="A0A5B8LXJ0"/>
<dbReference type="InterPro" id="IPR026040">
    <property type="entry name" value="HyI-like"/>
</dbReference>
<dbReference type="OrthoDB" id="9786584at2"/>
<dbReference type="Pfam" id="PF01261">
    <property type="entry name" value="AP_endonuc_2"/>
    <property type="match status" value="1"/>
</dbReference>
<proteinExistence type="inferred from homology"/>
<dbReference type="InterPro" id="IPR013022">
    <property type="entry name" value="Xyl_isomerase-like_TIM-brl"/>
</dbReference>
<dbReference type="GO" id="GO:0016853">
    <property type="term" value="F:isomerase activity"/>
    <property type="evidence" value="ECO:0007669"/>
    <property type="project" value="UniProtKB-KW"/>
</dbReference>
<reference evidence="5 6" key="1">
    <citation type="submission" date="2019-07" db="EMBL/GenBank/DDBJ databases">
        <title>Full genome sequence of Devosia sp. Gsoil 520.</title>
        <authorList>
            <person name="Im W.-T."/>
        </authorList>
    </citation>
    <scope>NUCLEOTIDE SEQUENCE [LARGE SCALE GENOMIC DNA]</scope>
    <source>
        <strain evidence="5 6">Gsoil 520</strain>
    </source>
</reference>
<dbReference type="InterPro" id="IPR036237">
    <property type="entry name" value="Xyl_isomerase-like_sf"/>
</dbReference>
<evidence type="ECO:0000313" key="6">
    <source>
        <dbReference type="Proteomes" id="UP000315364"/>
    </source>
</evidence>
<evidence type="ECO:0000256" key="1">
    <source>
        <dbReference type="ARBA" id="ARBA00023235"/>
    </source>
</evidence>
<evidence type="ECO:0000259" key="4">
    <source>
        <dbReference type="Pfam" id="PF01261"/>
    </source>
</evidence>
<gene>
    <name evidence="5" type="ORF">FPZ08_16480</name>
</gene>
<comment type="similarity">
    <text evidence="2">Belongs to the hyi family.</text>
</comment>
<dbReference type="Gene3D" id="3.20.20.150">
    <property type="entry name" value="Divalent-metal-dependent TIM barrel enzymes"/>
    <property type="match status" value="1"/>
</dbReference>
<organism evidence="5 6">
    <name type="scientific">Devosia ginsengisoli</name>
    <dbReference type="NCBI Taxonomy" id="400770"/>
    <lineage>
        <taxon>Bacteria</taxon>
        <taxon>Pseudomonadati</taxon>
        <taxon>Pseudomonadota</taxon>
        <taxon>Alphaproteobacteria</taxon>
        <taxon>Hyphomicrobiales</taxon>
        <taxon>Devosiaceae</taxon>
        <taxon>Devosia</taxon>
    </lineage>
</organism>
<sequence length="257" mass="27966">MMRLSACIEMLFVPETADVAQRIRLAKEEGFDLVEFWLWSNKDLDAIEGALNETGVKLAGIVAEPFAELTRETDHDRFLAGLEKSRDVALRLGAPVLICQSGPLLDGVDHARQHDALVSAMARSAEVLAGSGVKLGLEPLNDRVDHPGYYLTSSAEGFDIVDKVDRPEIGITYDLYHSMVMGEDPEVVAAGHLNRIVHVHVADHPGRNQPGSGVLPLRQKLDWLLGQGYDGAVGLEFKPTGTTADALRQMRGSLGLH</sequence>
<dbReference type="RefSeq" id="WP_146291014.1">
    <property type="nucleotide sequence ID" value="NZ_CP042304.1"/>
</dbReference>
<feature type="domain" description="Xylose isomerase-like TIM barrel" evidence="4">
    <location>
        <begin position="23"/>
        <end position="249"/>
    </location>
</feature>
<dbReference type="Proteomes" id="UP000315364">
    <property type="component" value="Chromosome"/>
</dbReference>
<name>A0A5B8LXJ0_9HYPH</name>
<evidence type="ECO:0000256" key="3">
    <source>
        <dbReference type="PIRSR" id="PIRSR006241-50"/>
    </source>
</evidence>
<dbReference type="EMBL" id="CP042304">
    <property type="protein sequence ID" value="QDZ12202.1"/>
    <property type="molecule type" value="Genomic_DNA"/>
</dbReference>